<gene>
    <name evidence="6" type="ORF">FC756_19245</name>
</gene>
<keyword evidence="7" id="KW-1185">Reference proteome</keyword>
<dbReference type="InterPro" id="IPR044925">
    <property type="entry name" value="His-Me_finger_sf"/>
</dbReference>
<evidence type="ECO:0000256" key="4">
    <source>
        <dbReference type="SAM" id="MobiDB-lite"/>
    </source>
</evidence>
<accession>A0A4U2YNA0</accession>
<dbReference type="InterPro" id="IPR044929">
    <property type="entry name" value="DNA/RNA_non-sp_Endonuclease_sf"/>
</dbReference>
<dbReference type="Proteomes" id="UP000308744">
    <property type="component" value="Unassembled WGS sequence"/>
</dbReference>
<feature type="domain" description="Type VII secretion system protein EssD-like" evidence="5">
    <location>
        <begin position="43"/>
        <end position="166"/>
    </location>
</feature>
<feature type="compositionally biased region" description="Basic and acidic residues" evidence="4">
    <location>
        <begin position="84"/>
        <end position="94"/>
    </location>
</feature>
<comment type="subcellular location">
    <subcellularLocation>
        <location evidence="1">Cell membrane</location>
    </subcellularLocation>
</comment>
<proteinExistence type="predicted"/>
<dbReference type="InterPro" id="IPR044927">
    <property type="entry name" value="Endonuclea_NS_2"/>
</dbReference>
<evidence type="ECO:0000259" key="5">
    <source>
        <dbReference type="Pfam" id="PF13930"/>
    </source>
</evidence>
<name>A0A4U2YNA0_9BACI</name>
<evidence type="ECO:0000256" key="3">
    <source>
        <dbReference type="ARBA" id="ARBA00023136"/>
    </source>
</evidence>
<comment type="caution">
    <text evidence="6">The sequence shown here is derived from an EMBL/GenBank/DDBJ whole genome shotgun (WGS) entry which is preliminary data.</text>
</comment>
<sequence>MPKKDSKLPVKSEEPKGTGKDPIKVKYGDHYTKDGRRKVLKENVEYTTKEGHTYKTDSKGRISSCEGNLELGKGKRNNHAQKVAGREDRLPDDEGGHLIASIFKGSGSLDNLVPMNGNLNKGEWKKLENMSAKQLEKGKTVEVKIKPIYKGDSQRPVSFDIEYKIGKGDWQLKEFENKPGGK</sequence>
<dbReference type="InterPro" id="IPR051768">
    <property type="entry name" value="Bact_secretion_toxin"/>
</dbReference>
<reference evidence="6 7" key="1">
    <citation type="submission" date="2019-04" db="EMBL/GenBank/DDBJ databases">
        <title>Lysinibacillus genome sequencing.</title>
        <authorList>
            <person name="Dunlap C."/>
        </authorList>
    </citation>
    <scope>NUCLEOTIDE SEQUENCE [LARGE SCALE GENOMIC DNA]</scope>
    <source>
        <strain evidence="6 7">CCTCC AB 2010389</strain>
    </source>
</reference>
<dbReference type="AlphaFoldDB" id="A0A4U2YNA0"/>
<dbReference type="PANTHER" id="PTHR34976">
    <property type="entry name" value="RIBONUCLEASE YQCG-RELATED"/>
    <property type="match status" value="1"/>
</dbReference>
<organism evidence="6 7">
    <name type="scientific">Lysinibacillus mangiferihumi</name>
    <dbReference type="NCBI Taxonomy" id="1130819"/>
    <lineage>
        <taxon>Bacteria</taxon>
        <taxon>Bacillati</taxon>
        <taxon>Bacillota</taxon>
        <taxon>Bacilli</taxon>
        <taxon>Bacillales</taxon>
        <taxon>Bacillaceae</taxon>
        <taxon>Lysinibacillus</taxon>
    </lineage>
</organism>
<evidence type="ECO:0000256" key="2">
    <source>
        <dbReference type="ARBA" id="ARBA00022475"/>
    </source>
</evidence>
<dbReference type="SUPFAM" id="SSF54060">
    <property type="entry name" value="His-Me finger endonucleases"/>
    <property type="match status" value="1"/>
</dbReference>
<dbReference type="GO" id="GO:0005886">
    <property type="term" value="C:plasma membrane"/>
    <property type="evidence" value="ECO:0007669"/>
    <property type="project" value="UniProtKB-SubCell"/>
</dbReference>
<keyword evidence="2" id="KW-1003">Cell membrane</keyword>
<dbReference type="EMBL" id="SZPU01000076">
    <property type="protein sequence ID" value="TKI62142.1"/>
    <property type="molecule type" value="Genomic_DNA"/>
</dbReference>
<keyword evidence="3" id="KW-0472">Membrane</keyword>
<dbReference type="Gene3D" id="3.40.570.10">
    <property type="entry name" value="Extracellular Endonuclease, subunit A"/>
    <property type="match status" value="1"/>
</dbReference>
<feature type="region of interest" description="Disordered" evidence="4">
    <location>
        <begin position="1"/>
        <end position="28"/>
    </location>
</feature>
<protein>
    <submittedName>
        <fullName evidence="6">Cytoplasmic protein</fullName>
    </submittedName>
</protein>
<evidence type="ECO:0000313" key="6">
    <source>
        <dbReference type="EMBL" id="TKI62142.1"/>
    </source>
</evidence>
<dbReference type="Pfam" id="PF13930">
    <property type="entry name" value="Endonuclea_NS_2"/>
    <property type="match status" value="1"/>
</dbReference>
<dbReference type="RefSeq" id="WP_107897758.1">
    <property type="nucleotide sequence ID" value="NZ_PYWM01000057.1"/>
</dbReference>
<feature type="region of interest" description="Disordered" evidence="4">
    <location>
        <begin position="67"/>
        <end position="94"/>
    </location>
</feature>
<dbReference type="PANTHER" id="PTHR34976:SF2">
    <property type="entry name" value="TYPE VII SECRETION SYSTEM PROTEIN ESSD"/>
    <property type="match status" value="1"/>
</dbReference>
<evidence type="ECO:0000313" key="7">
    <source>
        <dbReference type="Proteomes" id="UP000308744"/>
    </source>
</evidence>
<evidence type="ECO:0000256" key="1">
    <source>
        <dbReference type="ARBA" id="ARBA00004236"/>
    </source>
</evidence>